<evidence type="ECO:0000313" key="12">
    <source>
        <dbReference type="Proteomes" id="UP000007254"/>
    </source>
</evidence>
<dbReference type="AlphaFoldDB" id="G0GAP9"/>
<evidence type="ECO:0000256" key="6">
    <source>
        <dbReference type="ARBA" id="ARBA00023098"/>
    </source>
</evidence>
<keyword evidence="9 10" id="KW-1208">Phospholipid metabolism</keyword>
<keyword evidence="1 10" id="KW-1003">Cell membrane</keyword>
<dbReference type="Proteomes" id="UP000007254">
    <property type="component" value="Chromosome"/>
</dbReference>
<dbReference type="InterPro" id="IPR003811">
    <property type="entry name" value="G3P_acylTferase_PlsY"/>
</dbReference>
<dbReference type="GO" id="GO:0005886">
    <property type="term" value="C:plasma membrane"/>
    <property type="evidence" value="ECO:0007669"/>
    <property type="project" value="UniProtKB-SubCell"/>
</dbReference>
<feature type="transmembrane region" description="Helical" evidence="10">
    <location>
        <begin position="342"/>
        <end position="362"/>
    </location>
</feature>
<name>G0GAP9_WINT7</name>
<dbReference type="EC" id="2.3.1.275" evidence="10"/>
<dbReference type="RefSeq" id="WP_014624392.1">
    <property type="nucleotide sequence ID" value="NC_017583.1"/>
</dbReference>
<proteinExistence type="inferred from homology"/>
<keyword evidence="3 10" id="KW-0808">Transferase</keyword>
<evidence type="ECO:0000313" key="11">
    <source>
        <dbReference type="EMBL" id="AEJ61014.1"/>
    </source>
</evidence>
<reference evidence="11 12" key="1">
    <citation type="submission" date="2011-06" db="EMBL/GenBank/DDBJ databases">
        <title>The complete genome of Spirochaeta thermophila DSM 6578.</title>
        <authorList>
            <consortium name="US DOE Joint Genome Institute (JGI-PGF)"/>
            <person name="Lucas S."/>
            <person name="Lapidus A."/>
            <person name="Bruce D."/>
            <person name="Goodwin L."/>
            <person name="Pitluck S."/>
            <person name="Peters L."/>
            <person name="Kyrpides N."/>
            <person name="Mavromatis K."/>
            <person name="Ivanova N."/>
            <person name="Mikailova N."/>
            <person name="Pagani I."/>
            <person name="Chertkov O."/>
            <person name="Detter J.C."/>
            <person name="Tapia R."/>
            <person name="Han C."/>
            <person name="Land M."/>
            <person name="Hauser L."/>
            <person name="Markowitz V."/>
            <person name="Cheng J.-F."/>
            <person name="Hugenholtz P."/>
            <person name="Woyke T."/>
            <person name="Wu D."/>
            <person name="Spring S."/>
            <person name="Merkhoffer B."/>
            <person name="Schneider S."/>
            <person name="Klenk H.-P."/>
            <person name="Eisen J.A."/>
        </authorList>
    </citation>
    <scope>NUCLEOTIDE SEQUENCE [LARGE SCALE GENOMIC DNA]</scope>
    <source>
        <strain evidence="12">ATCC 700085 / DSM 6578 / Z-1203</strain>
    </source>
</reference>
<evidence type="ECO:0000256" key="2">
    <source>
        <dbReference type="ARBA" id="ARBA00022516"/>
    </source>
</evidence>
<keyword evidence="8 10" id="KW-0594">Phospholipid biosynthesis</keyword>
<evidence type="ECO:0000256" key="3">
    <source>
        <dbReference type="ARBA" id="ARBA00022679"/>
    </source>
</evidence>
<dbReference type="HAMAP" id="MF_01043">
    <property type="entry name" value="PlsY"/>
    <property type="match status" value="1"/>
</dbReference>
<dbReference type="KEGG" id="stq:Spith_0737"/>
<feature type="transmembrane region" description="Helical" evidence="10">
    <location>
        <begin position="310"/>
        <end position="330"/>
    </location>
</feature>
<keyword evidence="4 10" id="KW-0812">Transmembrane</keyword>
<evidence type="ECO:0000256" key="8">
    <source>
        <dbReference type="ARBA" id="ARBA00023209"/>
    </source>
</evidence>
<feature type="transmembrane region" description="Helical" evidence="10">
    <location>
        <begin position="9"/>
        <end position="28"/>
    </location>
</feature>
<comment type="catalytic activity">
    <reaction evidence="10">
        <text>an acyl phosphate + sn-glycerol 3-phosphate = a 1-acyl-sn-glycero-3-phosphate + phosphate</text>
        <dbReference type="Rhea" id="RHEA:34075"/>
        <dbReference type="ChEBI" id="CHEBI:43474"/>
        <dbReference type="ChEBI" id="CHEBI:57597"/>
        <dbReference type="ChEBI" id="CHEBI:57970"/>
        <dbReference type="ChEBI" id="CHEBI:59918"/>
        <dbReference type="EC" id="2.3.1.275"/>
    </reaction>
</comment>
<keyword evidence="10" id="KW-0997">Cell inner membrane</keyword>
<keyword evidence="12" id="KW-1185">Reference proteome</keyword>
<dbReference type="STRING" id="869211.Spith_0737"/>
<feature type="transmembrane region" description="Helical" evidence="10">
    <location>
        <begin position="287"/>
        <end position="304"/>
    </location>
</feature>
<dbReference type="EMBL" id="CP002903">
    <property type="protein sequence ID" value="AEJ61014.1"/>
    <property type="molecule type" value="Genomic_DNA"/>
</dbReference>
<evidence type="ECO:0000256" key="1">
    <source>
        <dbReference type="ARBA" id="ARBA00022475"/>
    </source>
</evidence>
<dbReference type="GO" id="GO:0008654">
    <property type="term" value="P:phospholipid biosynthetic process"/>
    <property type="evidence" value="ECO:0007669"/>
    <property type="project" value="UniProtKB-UniRule"/>
</dbReference>
<dbReference type="UniPathway" id="UPA00085"/>
<dbReference type="PANTHER" id="PTHR30309">
    <property type="entry name" value="INNER MEMBRANE PROTEIN YGIH"/>
    <property type="match status" value="1"/>
</dbReference>
<keyword evidence="2 10" id="KW-0444">Lipid biosynthesis</keyword>
<keyword evidence="5 10" id="KW-1133">Transmembrane helix</keyword>
<dbReference type="OrthoDB" id="9777124at2"/>
<keyword evidence="7 10" id="KW-0472">Membrane</keyword>
<evidence type="ECO:0000256" key="7">
    <source>
        <dbReference type="ARBA" id="ARBA00023136"/>
    </source>
</evidence>
<comment type="caution">
    <text evidence="10">Lacks conserved residue(s) required for the propagation of feature annotation.</text>
</comment>
<evidence type="ECO:0000256" key="9">
    <source>
        <dbReference type="ARBA" id="ARBA00023264"/>
    </source>
</evidence>
<dbReference type="Pfam" id="PF02660">
    <property type="entry name" value="G3P_acyltransf"/>
    <property type="match status" value="1"/>
</dbReference>
<sequence>MDLLYSGRIFLSLLTGYLLGSFLPAYFLSLGFRGTDIRTVGDGNPGVVNAARTMGLAYGIVTALYDVTKPLVALYVAYSLFRLPLPLAYLSGFCAILGHKYPFYLGFKGGRGIAATVGLFLFLFAMLLVTTVPPMETVAFFAFVGIYALIFLLATHGSGDLFAVSILPMTGFWLALHVEDLLSLAVVWLLLGTITFEAGKNLARDGIALYPEKSTSWRVLARPLALVFIPLDLLVGRWLVYLLLGLVLGVFFILDLLRLLIPVMEDRLQMEVATDLKIFKKKEEGRISSITTFLFGILLCFLLFDRYVAYAAVGFVALGDMFGKIVGINFGRRVLFRRSSKTLEGTLGFLAAALGVGFFLWVSGALPLPVLLIGGVSAAVVEALPGQVDDNFTVSVVSGVLMELALRFL</sequence>
<comment type="similarity">
    <text evidence="10">Belongs to the PlsY family.</text>
</comment>
<comment type="function">
    <text evidence="10">Catalyzes the transfer of an acyl group from acyl-phosphate (acyl-PO(4)) to glycerol-3-phosphate (G3P) to form lysophosphatidic acid (LPA). This enzyme utilizes acyl-phosphate as fatty acyl donor, but not acyl-CoA or acyl-ACP.</text>
</comment>
<dbReference type="SMART" id="SM01207">
    <property type="entry name" value="G3P_acyltransf"/>
    <property type="match status" value="1"/>
</dbReference>
<dbReference type="GO" id="GO:0043772">
    <property type="term" value="F:acyl-phosphate glycerol-3-phosphate acyltransferase activity"/>
    <property type="evidence" value="ECO:0007669"/>
    <property type="project" value="UniProtKB-UniRule"/>
</dbReference>
<feature type="transmembrane region" description="Helical" evidence="10">
    <location>
        <begin position="110"/>
        <end position="132"/>
    </location>
</feature>
<feature type="transmembrane region" description="Helical" evidence="10">
    <location>
        <begin position="239"/>
        <end position="261"/>
    </location>
</feature>
<accession>G0GAP9</accession>
<comment type="subunit">
    <text evidence="10">Probably interacts with PlsX.</text>
</comment>
<dbReference type="PANTHER" id="PTHR30309:SF0">
    <property type="entry name" value="GLYCEROL-3-PHOSPHATE ACYLTRANSFERASE-RELATED"/>
    <property type="match status" value="1"/>
</dbReference>
<evidence type="ECO:0000256" key="4">
    <source>
        <dbReference type="ARBA" id="ARBA00022692"/>
    </source>
</evidence>
<feature type="transmembrane region" description="Helical" evidence="10">
    <location>
        <begin position="75"/>
        <end position="98"/>
    </location>
</feature>
<gene>
    <name evidence="10" type="primary">plsY</name>
    <name evidence="11" type="ordered locus">Spith_0737</name>
</gene>
<dbReference type="HOGENOM" id="CLU_703348_0_0_12"/>
<comment type="subcellular location">
    <subcellularLocation>
        <location evidence="10">Cell inner membrane</location>
        <topology evidence="10">Multi-pass membrane protein</topology>
    </subcellularLocation>
</comment>
<keyword evidence="6 10" id="KW-0443">Lipid metabolism</keyword>
<organism evidence="11 12">
    <name type="scientific">Winmispira thermophila (strain ATCC 700085 / DSM 6578 / Z-1203)</name>
    <name type="common">Spirochaeta thermophila</name>
    <dbReference type="NCBI Taxonomy" id="869211"/>
    <lineage>
        <taxon>Bacteria</taxon>
        <taxon>Pseudomonadati</taxon>
        <taxon>Spirochaetota</taxon>
        <taxon>Spirochaetia</taxon>
        <taxon>Winmispirales</taxon>
        <taxon>Winmispiraceae</taxon>
        <taxon>Winmispira</taxon>
    </lineage>
</organism>
<evidence type="ECO:0000256" key="5">
    <source>
        <dbReference type="ARBA" id="ARBA00022989"/>
    </source>
</evidence>
<protein>
    <recommendedName>
        <fullName evidence="10">Glycerol-3-phosphate acyltransferase</fullName>
    </recommendedName>
    <alternativeName>
        <fullName evidence="10">Acyl-PO4 G3P acyltransferase</fullName>
    </alternativeName>
    <alternativeName>
        <fullName evidence="10">Acyl-phosphate--glycerol-3-phosphate acyltransferase</fullName>
    </alternativeName>
    <alternativeName>
        <fullName evidence="10">G3P acyltransferase</fullName>
        <shortName evidence="10">GPAT</shortName>
        <ecNumber evidence="10">2.3.1.275</ecNumber>
    </alternativeName>
    <alternativeName>
        <fullName evidence="10">Lysophosphatidic acid synthase</fullName>
        <shortName evidence="10">LPA synthase</shortName>
    </alternativeName>
</protein>
<feature type="transmembrane region" description="Helical" evidence="10">
    <location>
        <begin position="138"/>
        <end position="154"/>
    </location>
</feature>
<keyword evidence="11" id="KW-0012">Acyltransferase</keyword>
<evidence type="ECO:0000256" key="10">
    <source>
        <dbReference type="HAMAP-Rule" id="MF_01043"/>
    </source>
</evidence>
<comment type="pathway">
    <text evidence="10">Lipid metabolism; phospholipid metabolism.</text>
</comment>